<keyword evidence="7" id="KW-0234">DNA repair</keyword>
<dbReference type="AlphaFoldDB" id="A0A074L7N8"/>
<dbReference type="GO" id="GO:0006281">
    <property type="term" value="P:DNA repair"/>
    <property type="evidence" value="ECO:0007669"/>
    <property type="project" value="UniProtKB-KW"/>
</dbReference>
<organism evidence="12 13">
    <name type="scientific">Anditalea andensis</name>
    <dbReference type="NCBI Taxonomy" id="1048983"/>
    <lineage>
        <taxon>Bacteria</taxon>
        <taxon>Pseudomonadati</taxon>
        <taxon>Bacteroidota</taxon>
        <taxon>Cytophagia</taxon>
        <taxon>Cytophagales</taxon>
        <taxon>Cytophagaceae</taxon>
        <taxon>Anditalea</taxon>
    </lineage>
</organism>
<dbReference type="Proteomes" id="UP000027821">
    <property type="component" value="Unassembled WGS sequence"/>
</dbReference>
<dbReference type="InterPro" id="IPR045628">
    <property type="entry name" value="Lhr_WH_dom"/>
</dbReference>
<dbReference type="PANTHER" id="PTHR47962:SF3">
    <property type="entry name" value="LARGE ATP-DEPENDENT HELICASE-RELATED PROTEIN"/>
    <property type="match status" value="1"/>
</dbReference>
<dbReference type="CDD" id="cd18796">
    <property type="entry name" value="SF2_C_LHR"/>
    <property type="match status" value="1"/>
</dbReference>
<dbReference type="Gene3D" id="3.40.50.300">
    <property type="entry name" value="P-loop containing nucleotide triphosphate hydrolases"/>
    <property type="match status" value="2"/>
</dbReference>
<dbReference type="SUPFAM" id="SSF52540">
    <property type="entry name" value="P-loop containing nucleoside triphosphate hydrolases"/>
    <property type="match status" value="1"/>
</dbReference>
<keyword evidence="2" id="KW-0227">DNA damage</keyword>
<dbReference type="PANTHER" id="PTHR47962">
    <property type="entry name" value="ATP-DEPENDENT HELICASE LHR-RELATED-RELATED"/>
    <property type="match status" value="1"/>
</dbReference>
<gene>
    <name evidence="12" type="ORF">EL17_22915</name>
</gene>
<dbReference type="InterPro" id="IPR052511">
    <property type="entry name" value="ATP-dep_Helicase"/>
</dbReference>
<dbReference type="InterPro" id="IPR026362">
    <property type="entry name" value="DEXH_lig_assoc"/>
</dbReference>
<name>A0A074L7N8_9BACT</name>
<dbReference type="InterPro" id="IPR014001">
    <property type="entry name" value="Helicase_ATP-bd"/>
</dbReference>
<evidence type="ECO:0000256" key="8">
    <source>
        <dbReference type="ARBA" id="ARBA00023235"/>
    </source>
</evidence>
<dbReference type="GO" id="GO:0003677">
    <property type="term" value="F:DNA binding"/>
    <property type="evidence" value="ECO:0007669"/>
    <property type="project" value="UniProtKB-KW"/>
</dbReference>
<evidence type="ECO:0000256" key="9">
    <source>
        <dbReference type="ARBA" id="ARBA00093467"/>
    </source>
</evidence>
<dbReference type="GO" id="GO:0004386">
    <property type="term" value="F:helicase activity"/>
    <property type="evidence" value="ECO:0007669"/>
    <property type="project" value="UniProtKB-KW"/>
</dbReference>
<dbReference type="PIRSF" id="PIRSF037307">
    <property type="entry name" value="Lhr-like_helic_prd"/>
    <property type="match status" value="1"/>
</dbReference>
<dbReference type="InterPro" id="IPR017170">
    <property type="entry name" value="Lhr-like"/>
</dbReference>
<dbReference type="Pfam" id="PF19306">
    <property type="entry name" value="WHD_Lhr"/>
    <property type="match status" value="1"/>
</dbReference>
<dbReference type="NCBIfam" id="TIGR04121">
    <property type="entry name" value="DEXH_lig_assoc"/>
    <property type="match status" value="1"/>
</dbReference>
<dbReference type="GO" id="GO:0016887">
    <property type="term" value="F:ATP hydrolysis activity"/>
    <property type="evidence" value="ECO:0007669"/>
    <property type="project" value="TreeGrafter"/>
</dbReference>
<proteinExistence type="inferred from homology"/>
<keyword evidence="6" id="KW-0238">DNA-binding</keyword>
<accession>A0A074L7N8</accession>
<evidence type="ECO:0000313" key="12">
    <source>
        <dbReference type="EMBL" id="KEO75873.1"/>
    </source>
</evidence>
<dbReference type="PROSITE" id="PS51192">
    <property type="entry name" value="HELICASE_ATP_BIND_1"/>
    <property type="match status" value="1"/>
</dbReference>
<dbReference type="PROSITE" id="PS51194">
    <property type="entry name" value="HELICASE_CTER"/>
    <property type="match status" value="1"/>
</dbReference>
<keyword evidence="4 12" id="KW-0347">Helicase</keyword>
<evidence type="ECO:0000256" key="2">
    <source>
        <dbReference type="ARBA" id="ARBA00022763"/>
    </source>
</evidence>
<comment type="caution">
    <text evidence="12">The sequence shown here is derived from an EMBL/GenBank/DDBJ whole genome shotgun (WGS) entry which is preliminary data.</text>
</comment>
<evidence type="ECO:0000259" key="10">
    <source>
        <dbReference type="PROSITE" id="PS51192"/>
    </source>
</evidence>
<reference evidence="12 13" key="1">
    <citation type="submission" date="2014-04" db="EMBL/GenBank/DDBJ databases">
        <title>Characterization and application of a salt tolerant electro-active bacterium.</title>
        <authorList>
            <person name="Yang L."/>
            <person name="Wei S."/>
            <person name="Tay Q.X.M."/>
        </authorList>
    </citation>
    <scope>NUCLEOTIDE SEQUENCE [LARGE SCALE GENOMIC DNA]</scope>
    <source>
        <strain evidence="12 13">LY1</strain>
    </source>
</reference>
<dbReference type="OrthoDB" id="9815222at2"/>
<keyword evidence="13" id="KW-1185">Reference proteome</keyword>
<comment type="similarity">
    <text evidence="9">Belongs to the Lhr helicase family. Lhr-Core subfamily.</text>
</comment>
<evidence type="ECO:0000256" key="3">
    <source>
        <dbReference type="ARBA" id="ARBA00022801"/>
    </source>
</evidence>
<dbReference type="InterPro" id="IPR027417">
    <property type="entry name" value="P-loop_NTPase"/>
</dbReference>
<evidence type="ECO:0000256" key="6">
    <source>
        <dbReference type="ARBA" id="ARBA00023125"/>
    </source>
</evidence>
<dbReference type="Pfam" id="PF08494">
    <property type="entry name" value="DEAD_assoc"/>
    <property type="match status" value="1"/>
</dbReference>
<dbReference type="eggNOG" id="COG1201">
    <property type="taxonomic scope" value="Bacteria"/>
</dbReference>
<evidence type="ECO:0000256" key="5">
    <source>
        <dbReference type="ARBA" id="ARBA00022840"/>
    </source>
</evidence>
<dbReference type="RefSeq" id="WP_035068897.1">
    <property type="nucleotide sequence ID" value="NZ_JMIH01000004.1"/>
</dbReference>
<keyword evidence="8" id="KW-0413">Isomerase</keyword>
<evidence type="ECO:0000256" key="7">
    <source>
        <dbReference type="ARBA" id="ARBA00023204"/>
    </source>
</evidence>
<dbReference type="Pfam" id="PF00270">
    <property type="entry name" value="DEAD"/>
    <property type="match status" value="1"/>
</dbReference>
<dbReference type="InterPro" id="IPR001650">
    <property type="entry name" value="Helicase_C-like"/>
</dbReference>
<keyword evidence="1" id="KW-0547">Nucleotide-binding</keyword>
<dbReference type="SMART" id="SM00487">
    <property type="entry name" value="DEXDc"/>
    <property type="match status" value="1"/>
</dbReference>
<dbReference type="InterPro" id="IPR011545">
    <property type="entry name" value="DEAD/DEAH_box_helicase_dom"/>
</dbReference>
<evidence type="ECO:0000256" key="1">
    <source>
        <dbReference type="ARBA" id="ARBA00022741"/>
    </source>
</evidence>
<dbReference type="GO" id="GO:0005524">
    <property type="term" value="F:ATP binding"/>
    <property type="evidence" value="ECO:0007669"/>
    <property type="project" value="UniProtKB-KW"/>
</dbReference>
<evidence type="ECO:0000313" key="13">
    <source>
        <dbReference type="Proteomes" id="UP000027821"/>
    </source>
</evidence>
<feature type="domain" description="Helicase C-terminal" evidence="11">
    <location>
        <begin position="248"/>
        <end position="399"/>
    </location>
</feature>
<dbReference type="InterPro" id="IPR013701">
    <property type="entry name" value="Lhr-like_DEAD/DEAH_assoc"/>
</dbReference>
<dbReference type="CDD" id="cd17922">
    <property type="entry name" value="DEXHc_LHR-like"/>
    <property type="match status" value="1"/>
</dbReference>
<keyword evidence="3" id="KW-0378">Hydrolase</keyword>
<evidence type="ECO:0000259" key="11">
    <source>
        <dbReference type="PROSITE" id="PS51194"/>
    </source>
</evidence>
<dbReference type="SMART" id="SM00490">
    <property type="entry name" value="HELICc"/>
    <property type="match status" value="1"/>
</dbReference>
<sequence>MEDNAKQILEKWFGSRGWKPFPYQYEAWDSYLSGKSGLLNAPTGSGKTFSLWIPVLIEYIQQNPDWRKPKKNGLQLIWVTPLRALARDIQKAMTAVCEEIGLPWTVSIRNGDTSTQERTQQKKKMPECLITTPESLHLLLTQKDNPAIFTNLKAIVIDEWHELLANKRGVQIQLALSYIKTLLKHPPKIWGISATIGNMPIAFSALLGPNAPKLNIIKADIKKEIIITSIIPDVVEKYPWSGHLGVKMIEKLFPIIEESKTTLLFTNTRSQTEIWYQKWMEKAPHMAGLVAMHHGSLDNDVRNWVEQALHDGRLKLVICTSSLDLGVDFRPVDTVIQVGGPKGISRFAQRAGRAGHQPGLPSKIFFVPTHSLELIEGSALRHAIAEERYEIQYPMEKSFDVLVQFLVTIAVGIGFVRDEMFHLLKDTYAFRELTLEEYEWSLEFVTVGGKSLGGYEEFLKVEISNEGRYQVTSKKIAMRHRLSMGTIVSDPMLKVKYMTGGYLGVVEESFIAKMKPGDVFWFAGKSLEYAMLKDMTVLVRRSKKKTNTIPKWMGGRLPLSSQMSKMLREELELAGNDPLASAEITAIQPILELQKVLSLVPDQRTLLIEKTISKEGTHVFFYPFEGRFVHEILGALIAYRISVSYPISFSIAMNDYGFELLSDSDIPIEDVLAEDLFSLHNLKEDILTSINESEMAKRKFRDIASIAGLVFQGYPGKPITNRHLQATSGILYGVFQEYDPENLLLEQAQKEALTMQMEHDRLIEAVKRINDQKIILKYTNKFTPFAFPIMVDRLRSTLSSESLEDRVLKMQARLIK</sequence>
<feature type="domain" description="Helicase ATP-binding" evidence="10">
    <location>
        <begin position="28"/>
        <end position="214"/>
    </location>
</feature>
<dbReference type="Pfam" id="PF00271">
    <property type="entry name" value="Helicase_C"/>
    <property type="match status" value="1"/>
</dbReference>
<protein>
    <submittedName>
        <fullName evidence="12">DEAD/DEAH box helicase</fullName>
    </submittedName>
</protein>
<keyword evidence="5" id="KW-0067">ATP-binding</keyword>
<dbReference type="STRING" id="1048983.EL17_22915"/>
<evidence type="ECO:0000256" key="4">
    <source>
        <dbReference type="ARBA" id="ARBA00022806"/>
    </source>
</evidence>
<dbReference type="EMBL" id="JMIH01000004">
    <property type="protein sequence ID" value="KEO75873.1"/>
    <property type="molecule type" value="Genomic_DNA"/>
</dbReference>